<evidence type="ECO:0000256" key="3">
    <source>
        <dbReference type="ARBA" id="ARBA00022553"/>
    </source>
</evidence>
<proteinExistence type="predicted"/>
<evidence type="ECO:0000256" key="1">
    <source>
        <dbReference type="ARBA" id="ARBA00000085"/>
    </source>
</evidence>
<keyword evidence="4" id="KW-1133">Transmembrane helix</keyword>
<sequence>MTVYKRYQSKKMQAKLLVMLMTICGLILCMISYLAVMTINQQRAMVKIQSDALVQSRIETIQNVIFDILLQKEHALKLRLKTQSLKPEALNAWMETDPNINQIFVMRLKADAKLDDTPVTQHQIEFPIVHSDNNQIDPNNLIGVISPIIQDPSLLFQHNLKEGEISPTSGWYVSQYEGQPILMYWMINTTDSKYHQSDNGFAEGTDFNGDKNSGYTLSGTKVLIGIKLSYVKLLSDVLARIEANYAPDNLEIVQSGRMLFQSQTSLVNDNNTLESTSESELFTKVLPYPLHDWQINYKKTLSTTPSLYGVTLVIVSGICLVILLLTIVVYRDLTKQHKAASMRVNFVGQVSHELKTPLTNISLYAQMQKEQLEEFDSVAVSNEYTLPPSLHQYNEVILQESQRLSRLIQNVLDFTKPSKVVLNSVLAIDIVRTLSDLFLPLLHAKGLKLNVICQDDIQLTTDADKVVQILCNLLSNVEKYASTGQAVDVIVSQTEERVIFEVRDYGPGVDDSYLPRLFEPFYRINSKLTEGVSGTGIGLTIAKQLAQSLSGKLIASPRTPGLAVSLIIPKV</sequence>
<comment type="catalytic activity">
    <reaction evidence="1">
        <text>ATP + protein L-histidine = ADP + protein N-phospho-L-histidine.</text>
        <dbReference type="EC" id="2.7.13.3"/>
    </reaction>
</comment>
<dbReference type="Gene3D" id="3.30.565.10">
    <property type="entry name" value="Histidine kinase-like ATPase, C-terminal domain"/>
    <property type="match status" value="1"/>
</dbReference>
<keyword evidence="6" id="KW-0808">Transferase</keyword>
<dbReference type="InterPro" id="IPR003661">
    <property type="entry name" value="HisK_dim/P_dom"/>
</dbReference>
<feature type="domain" description="Histidine kinase" evidence="5">
    <location>
        <begin position="349"/>
        <end position="571"/>
    </location>
</feature>
<keyword evidence="4" id="KW-0472">Membrane</keyword>
<keyword evidence="3" id="KW-0597">Phosphoprotein</keyword>
<dbReference type="PANTHER" id="PTHR43547">
    <property type="entry name" value="TWO-COMPONENT HISTIDINE KINASE"/>
    <property type="match status" value="1"/>
</dbReference>
<keyword evidence="7" id="KW-1185">Reference proteome</keyword>
<dbReference type="SMART" id="SM00388">
    <property type="entry name" value="HisKA"/>
    <property type="match status" value="1"/>
</dbReference>
<dbReference type="AlphaFoldDB" id="A0A1H9Z6R4"/>
<dbReference type="STRING" id="1123402.SAMN02583745_00449"/>
<name>A0A1H9Z6R4_9GAMM</name>
<dbReference type="Pfam" id="PF02518">
    <property type="entry name" value="HATPase_c"/>
    <property type="match status" value="1"/>
</dbReference>
<evidence type="ECO:0000259" key="5">
    <source>
        <dbReference type="PROSITE" id="PS50109"/>
    </source>
</evidence>
<dbReference type="InterPro" id="IPR036097">
    <property type="entry name" value="HisK_dim/P_sf"/>
</dbReference>
<feature type="transmembrane region" description="Helical" evidence="4">
    <location>
        <begin position="307"/>
        <end position="330"/>
    </location>
</feature>
<dbReference type="Pfam" id="PF00512">
    <property type="entry name" value="HisKA"/>
    <property type="match status" value="1"/>
</dbReference>
<accession>A0A1H9Z6R4</accession>
<protein>
    <recommendedName>
        <fullName evidence="2">histidine kinase</fullName>
        <ecNumber evidence="2">2.7.13.3</ecNumber>
    </recommendedName>
</protein>
<evidence type="ECO:0000313" key="6">
    <source>
        <dbReference type="EMBL" id="SES77264.1"/>
    </source>
</evidence>
<dbReference type="Proteomes" id="UP000242642">
    <property type="component" value="Unassembled WGS sequence"/>
</dbReference>
<dbReference type="Gene3D" id="1.10.287.130">
    <property type="match status" value="1"/>
</dbReference>
<keyword evidence="4" id="KW-0812">Transmembrane</keyword>
<feature type="transmembrane region" description="Helical" evidence="4">
    <location>
        <begin position="16"/>
        <end position="36"/>
    </location>
</feature>
<dbReference type="PROSITE" id="PS50109">
    <property type="entry name" value="HIS_KIN"/>
    <property type="match status" value="1"/>
</dbReference>
<dbReference type="CDD" id="cd00075">
    <property type="entry name" value="HATPase"/>
    <property type="match status" value="1"/>
</dbReference>
<gene>
    <name evidence="6" type="ORF">SAMN02583745_00449</name>
</gene>
<dbReference type="EC" id="2.7.13.3" evidence="2"/>
<dbReference type="PANTHER" id="PTHR43547:SF2">
    <property type="entry name" value="HYBRID SIGNAL TRANSDUCTION HISTIDINE KINASE C"/>
    <property type="match status" value="1"/>
</dbReference>
<dbReference type="SMART" id="SM00387">
    <property type="entry name" value="HATPase_c"/>
    <property type="match status" value="1"/>
</dbReference>
<dbReference type="GO" id="GO:0000155">
    <property type="term" value="F:phosphorelay sensor kinase activity"/>
    <property type="evidence" value="ECO:0007669"/>
    <property type="project" value="InterPro"/>
</dbReference>
<dbReference type="SUPFAM" id="SSF55874">
    <property type="entry name" value="ATPase domain of HSP90 chaperone/DNA topoisomerase II/histidine kinase"/>
    <property type="match status" value="1"/>
</dbReference>
<dbReference type="InterPro" id="IPR036890">
    <property type="entry name" value="HATPase_C_sf"/>
</dbReference>
<dbReference type="RefSeq" id="WP_177168555.1">
    <property type="nucleotide sequence ID" value="NZ_FOHV01000003.1"/>
</dbReference>
<keyword evidence="6" id="KW-0418">Kinase</keyword>
<dbReference type="PRINTS" id="PR00344">
    <property type="entry name" value="BCTRLSENSOR"/>
</dbReference>
<evidence type="ECO:0000256" key="4">
    <source>
        <dbReference type="SAM" id="Phobius"/>
    </source>
</evidence>
<dbReference type="EMBL" id="FOHV01000003">
    <property type="protein sequence ID" value="SES77264.1"/>
    <property type="molecule type" value="Genomic_DNA"/>
</dbReference>
<dbReference type="InterPro" id="IPR004358">
    <property type="entry name" value="Sig_transdc_His_kin-like_C"/>
</dbReference>
<organism evidence="6 7">
    <name type="scientific">Thorsellia anophelis DSM 18579</name>
    <dbReference type="NCBI Taxonomy" id="1123402"/>
    <lineage>
        <taxon>Bacteria</taxon>
        <taxon>Pseudomonadati</taxon>
        <taxon>Pseudomonadota</taxon>
        <taxon>Gammaproteobacteria</taxon>
        <taxon>Enterobacterales</taxon>
        <taxon>Thorselliaceae</taxon>
        <taxon>Thorsellia</taxon>
    </lineage>
</organism>
<dbReference type="SUPFAM" id="SSF47384">
    <property type="entry name" value="Homodimeric domain of signal transducing histidine kinase"/>
    <property type="match status" value="1"/>
</dbReference>
<dbReference type="CDD" id="cd00082">
    <property type="entry name" value="HisKA"/>
    <property type="match status" value="1"/>
</dbReference>
<evidence type="ECO:0000313" key="7">
    <source>
        <dbReference type="Proteomes" id="UP000242642"/>
    </source>
</evidence>
<dbReference type="InterPro" id="IPR003594">
    <property type="entry name" value="HATPase_dom"/>
</dbReference>
<dbReference type="InterPro" id="IPR005467">
    <property type="entry name" value="His_kinase_dom"/>
</dbReference>
<reference evidence="7" key="1">
    <citation type="submission" date="2016-10" db="EMBL/GenBank/DDBJ databases">
        <authorList>
            <person name="Varghese N."/>
            <person name="Submissions S."/>
        </authorList>
    </citation>
    <scope>NUCLEOTIDE SEQUENCE [LARGE SCALE GENOMIC DNA]</scope>
    <source>
        <strain evidence="7">DSM 18579</strain>
    </source>
</reference>
<evidence type="ECO:0000256" key="2">
    <source>
        <dbReference type="ARBA" id="ARBA00012438"/>
    </source>
</evidence>